<dbReference type="Pfam" id="PF01075">
    <property type="entry name" value="Glyco_transf_9"/>
    <property type="match status" value="1"/>
</dbReference>
<evidence type="ECO:0000256" key="2">
    <source>
        <dbReference type="ARBA" id="ARBA00022679"/>
    </source>
</evidence>
<dbReference type="InterPro" id="IPR002201">
    <property type="entry name" value="Glyco_trans_9"/>
</dbReference>
<proteinExistence type="predicted"/>
<reference evidence="3 4" key="1">
    <citation type="journal article" date="2023" name="ISME J.">
        <title>Cultivation and genomic characterization of novel and ubiquitous marine nitrite-oxidizing bacteria from the Nitrospirales.</title>
        <authorList>
            <person name="Mueller A.J."/>
            <person name="Daebeler A."/>
            <person name="Herbold C.W."/>
            <person name="Kirkegaard R.H."/>
            <person name="Daims H."/>
        </authorList>
    </citation>
    <scope>NUCLEOTIDE SEQUENCE [LARGE SCALE GENOMIC DNA]</scope>
    <source>
        <strain evidence="3 4">EB</strain>
    </source>
</reference>
<dbReference type="CDD" id="cd03789">
    <property type="entry name" value="GT9_LPS_heptosyltransferase"/>
    <property type="match status" value="1"/>
</dbReference>
<protein>
    <submittedName>
        <fullName evidence="3">Glycosyltransferase family 9 protein</fullName>
    </submittedName>
</protein>
<organism evidence="3 4">
    <name type="scientific">Candidatus Nitronereus thalassa</name>
    <dbReference type="NCBI Taxonomy" id="3020898"/>
    <lineage>
        <taxon>Bacteria</taxon>
        <taxon>Pseudomonadati</taxon>
        <taxon>Nitrospirota</taxon>
        <taxon>Nitrospiria</taxon>
        <taxon>Nitrospirales</taxon>
        <taxon>Nitrospiraceae</taxon>
        <taxon>Candidatus Nitronereus</taxon>
    </lineage>
</organism>
<sequence length="342" mass="38317">MFIIHPGTLGDVVLSLQALQVIRTCCPQHELVMLVRQEIGKVLVQLKAADRFMDMEGPVLSELLRDDPQLDGDSAEVLSRCDHVVAWMQDRDGRLGENFKKMGIQNRCIISPHDELLSAVHQADRYCESLEHWETENTGTNPSQLFPLNFPSARLKEGILDSPIRHEPQVFMVHYGSGSQHKCVSPERMGRIIRRLANAPYRKVILCQGPADAEMAFVLKPFINQVSCEILKDTELLCVMKVLRGVDVFVGHDSGLTHLAAALEVPTLALFGPTDHRRWGPRGAKVEILQGLGCQCQDWNAVQQCSKKSCLMHPIEEIVQVAERLANHSRKVVHFGSLVNTQ</sequence>
<comment type="caution">
    <text evidence="3">The sequence shown here is derived from an EMBL/GenBank/DDBJ whole genome shotgun (WGS) entry which is preliminary data.</text>
</comment>
<keyword evidence="2" id="KW-0808">Transferase</keyword>
<keyword evidence="4" id="KW-1185">Reference proteome</keyword>
<dbReference type="Gene3D" id="3.40.50.2000">
    <property type="entry name" value="Glycogen Phosphorylase B"/>
    <property type="match status" value="2"/>
</dbReference>
<gene>
    <name evidence="3" type="ORF">PPG34_17580</name>
</gene>
<evidence type="ECO:0000313" key="4">
    <source>
        <dbReference type="Proteomes" id="UP001250932"/>
    </source>
</evidence>
<dbReference type="Proteomes" id="UP001250932">
    <property type="component" value="Unassembled WGS sequence"/>
</dbReference>
<accession>A0ABU3KCJ3</accession>
<name>A0ABU3KCJ3_9BACT</name>
<evidence type="ECO:0000256" key="1">
    <source>
        <dbReference type="ARBA" id="ARBA00022676"/>
    </source>
</evidence>
<keyword evidence="1" id="KW-0328">Glycosyltransferase</keyword>
<dbReference type="PANTHER" id="PTHR30160">
    <property type="entry name" value="TETRAACYLDISACCHARIDE 4'-KINASE-RELATED"/>
    <property type="match status" value="1"/>
</dbReference>
<evidence type="ECO:0000313" key="3">
    <source>
        <dbReference type="EMBL" id="MDT7044166.1"/>
    </source>
</evidence>
<dbReference type="SUPFAM" id="SSF53756">
    <property type="entry name" value="UDP-Glycosyltransferase/glycogen phosphorylase"/>
    <property type="match status" value="1"/>
</dbReference>
<dbReference type="InterPro" id="IPR051199">
    <property type="entry name" value="LPS_LOS_Heptosyltrfase"/>
</dbReference>
<dbReference type="EMBL" id="JAQOUE010000002">
    <property type="protein sequence ID" value="MDT7044166.1"/>
    <property type="molecule type" value="Genomic_DNA"/>
</dbReference>
<dbReference type="RefSeq" id="WP_313834752.1">
    <property type="nucleotide sequence ID" value="NZ_JAQOUE010000002.1"/>
</dbReference>